<dbReference type="InterPro" id="IPR050272">
    <property type="entry name" value="Isochorismatase-like_hydrls"/>
</dbReference>
<organism evidence="3 4">
    <name type="scientific">Litorivivens lipolytica</name>
    <dbReference type="NCBI Taxonomy" id="1524264"/>
    <lineage>
        <taxon>Bacteria</taxon>
        <taxon>Pseudomonadati</taxon>
        <taxon>Pseudomonadota</taxon>
        <taxon>Gammaproteobacteria</taxon>
        <taxon>Litorivivens</taxon>
    </lineage>
</organism>
<feature type="domain" description="Isochorismatase-like" evidence="2">
    <location>
        <begin position="15"/>
        <end position="188"/>
    </location>
</feature>
<dbReference type="PANTHER" id="PTHR43540:SF1">
    <property type="entry name" value="ISOCHORISMATASE HYDROLASE"/>
    <property type="match status" value="1"/>
</dbReference>
<keyword evidence="1" id="KW-0378">Hydrolase</keyword>
<dbReference type="RefSeq" id="WP_183410737.1">
    <property type="nucleotide sequence ID" value="NZ_JACHWY010000002.1"/>
</dbReference>
<sequence length="197" mass="21330">MDLQRNSVGIGQRPALILVDMINGFTSSACPLGTDCPEVVEANAQLLAAFREQKLPVFFTTVVYHNDDQASVFRNRIQALNCLTPDSEWVQVDPALAPVEGESLIEKQWASSFFGTDLNAQLEQAGADSLVVTGLTTSGCVRATVVDGLQHNFPVAVPREAVGDRNPQAHEANLHDMHAKYADVMALQDVLASLRSL</sequence>
<accession>A0A7W4Z5Y5</accession>
<evidence type="ECO:0000313" key="4">
    <source>
        <dbReference type="Proteomes" id="UP000537130"/>
    </source>
</evidence>
<dbReference type="Pfam" id="PF00857">
    <property type="entry name" value="Isochorismatase"/>
    <property type="match status" value="1"/>
</dbReference>
<dbReference type="SUPFAM" id="SSF52499">
    <property type="entry name" value="Isochorismatase-like hydrolases"/>
    <property type="match status" value="1"/>
</dbReference>
<dbReference type="InterPro" id="IPR000868">
    <property type="entry name" value="Isochorismatase-like_dom"/>
</dbReference>
<dbReference type="Gene3D" id="3.40.50.850">
    <property type="entry name" value="Isochorismatase-like"/>
    <property type="match status" value="1"/>
</dbReference>
<name>A0A7W4Z5Y5_9GAMM</name>
<dbReference type="GO" id="GO:0016787">
    <property type="term" value="F:hydrolase activity"/>
    <property type="evidence" value="ECO:0007669"/>
    <property type="project" value="UniProtKB-KW"/>
</dbReference>
<keyword evidence="4" id="KW-1185">Reference proteome</keyword>
<evidence type="ECO:0000313" key="3">
    <source>
        <dbReference type="EMBL" id="MBB3047989.1"/>
    </source>
</evidence>
<dbReference type="EMBL" id="JACHWY010000002">
    <property type="protein sequence ID" value="MBB3047989.1"/>
    <property type="molecule type" value="Genomic_DNA"/>
</dbReference>
<dbReference type="AlphaFoldDB" id="A0A7W4Z5Y5"/>
<proteinExistence type="predicted"/>
<dbReference type="PANTHER" id="PTHR43540">
    <property type="entry name" value="PEROXYUREIDOACRYLATE/UREIDOACRYLATE AMIDOHYDROLASE-RELATED"/>
    <property type="match status" value="1"/>
</dbReference>
<evidence type="ECO:0000256" key="1">
    <source>
        <dbReference type="ARBA" id="ARBA00022801"/>
    </source>
</evidence>
<comment type="caution">
    <text evidence="3">The sequence shown here is derived from an EMBL/GenBank/DDBJ whole genome shotgun (WGS) entry which is preliminary data.</text>
</comment>
<protein>
    <submittedName>
        <fullName evidence="3">Nicotinamidase-related amidase</fullName>
    </submittedName>
</protein>
<evidence type="ECO:0000259" key="2">
    <source>
        <dbReference type="Pfam" id="PF00857"/>
    </source>
</evidence>
<gene>
    <name evidence="3" type="ORF">FHR99_002255</name>
</gene>
<dbReference type="Proteomes" id="UP000537130">
    <property type="component" value="Unassembled WGS sequence"/>
</dbReference>
<reference evidence="3 4" key="1">
    <citation type="submission" date="2020-08" db="EMBL/GenBank/DDBJ databases">
        <title>Genomic Encyclopedia of Type Strains, Phase III (KMG-III): the genomes of soil and plant-associated and newly described type strains.</title>
        <authorList>
            <person name="Whitman W."/>
        </authorList>
    </citation>
    <scope>NUCLEOTIDE SEQUENCE [LARGE SCALE GENOMIC DNA]</scope>
    <source>
        <strain evidence="3 4">CECT 8654</strain>
    </source>
</reference>
<dbReference type="InterPro" id="IPR036380">
    <property type="entry name" value="Isochorismatase-like_sf"/>
</dbReference>